<evidence type="ECO:0000313" key="1">
    <source>
        <dbReference type="EMBL" id="WOL04295.1"/>
    </source>
</evidence>
<dbReference type="EMBL" id="CP136893">
    <property type="protein sequence ID" value="WOL04295.1"/>
    <property type="molecule type" value="Genomic_DNA"/>
</dbReference>
<accession>A0AAQ3KB07</accession>
<sequence length="115" mass="12720">MYAPSPRHVVIDRVSKIRIQGRGDAGDPARPIEVGDSQIDNHSSRLLQGTSIDRSMGKNALQERGGCCPIESAHLTLSYLGDLGLLQFNDQFRKRSVLSVFVQIKGVQLMDVLSW</sequence>
<protein>
    <submittedName>
        <fullName evidence="1">Uncharacterized protein</fullName>
    </submittedName>
</protein>
<dbReference type="Proteomes" id="UP001327560">
    <property type="component" value="Chromosome 4"/>
</dbReference>
<evidence type="ECO:0000313" key="2">
    <source>
        <dbReference type="Proteomes" id="UP001327560"/>
    </source>
</evidence>
<name>A0AAQ3KB07_9LILI</name>
<gene>
    <name evidence="1" type="ORF">Cni_G13016</name>
</gene>
<reference evidence="1 2" key="1">
    <citation type="submission" date="2023-10" db="EMBL/GenBank/DDBJ databases">
        <title>Chromosome-scale genome assembly provides insights into flower coloration mechanisms of Canna indica.</title>
        <authorList>
            <person name="Li C."/>
        </authorList>
    </citation>
    <scope>NUCLEOTIDE SEQUENCE [LARGE SCALE GENOMIC DNA]</scope>
    <source>
        <tissue evidence="1">Flower</tissue>
    </source>
</reference>
<proteinExistence type="predicted"/>
<dbReference type="AlphaFoldDB" id="A0AAQ3KB07"/>
<keyword evidence="2" id="KW-1185">Reference proteome</keyword>
<organism evidence="1 2">
    <name type="scientific">Canna indica</name>
    <name type="common">Indian-shot</name>
    <dbReference type="NCBI Taxonomy" id="4628"/>
    <lineage>
        <taxon>Eukaryota</taxon>
        <taxon>Viridiplantae</taxon>
        <taxon>Streptophyta</taxon>
        <taxon>Embryophyta</taxon>
        <taxon>Tracheophyta</taxon>
        <taxon>Spermatophyta</taxon>
        <taxon>Magnoliopsida</taxon>
        <taxon>Liliopsida</taxon>
        <taxon>Zingiberales</taxon>
        <taxon>Cannaceae</taxon>
        <taxon>Canna</taxon>
    </lineage>
</organism>